<organism evidence="17 18">
    <name type="scientific">Serendipita indica (strain DSM 11827)</name>
    <name type="common">Root endophyte fungus</name>
    <name type="synonym">Piriformospora indica</name>
    <dbReference type="NCBI Taxonomy" id="1109443"/>
    <lineage>
        <taxon>Eukaryota</taxon>
        <taxon>Fungi</taxon>
        <taxon>Dikarya</taxon>
        <taxon>Basidiomycota</taxon>
        <taxon>Agaricomycotina</taxon>
        <taxon>Agaricomycetes</taxon>
        <taxon>Sebacinales</taxon>
        <taxon>Serendipitaceae</taxon>
        <taxon>Serendipita</taxon>
    </lineage>
</organism>
<keyword evidence="15" id="KW-0472">Membrane</keyword>
<keyword evidence="6" id="KW-0498">Mitosis</keyword>
<dbReference type="GO" id="GO:0006357">
    <property type="term" value="P:regulation of transcription by RNA polymerase II"/>
    <property type="evidence" value="ECO:0007669"/>
    <property type="project" value="InterPro"/>
</dbReference>
<evidence type="ECO:0000256" key="11">
    <source>
        <dbReference type="ARBA" id="ARBA00023242"/>
    </source>
</evidence>
<dbReference type="FunFam" id="1.10.472.10:FF:000076">
    <property type="entry name" value="RNA polymerase II holoenzyme cyclin-like subunit"/>
    <property type="match status" value="1"/>
</dbReference>
<keyword evidence="15" id="KW-0812">Transmembrane</keyword>
<dbReference type="STRING" id="1109443.G4T8X7"/>
<evidence type="ECO:0000313" key="17">
    <source>
        <dbReference type="EMBL" id="CCA67745.1"/>
    </source>
</evidence>
<evidence type="ECO:0000256" key="12">
    <source>
        <dbReference type="PROSITE-ProRule" id="PRU00175"/>
    </source>
</evidence>
<accession>G4T8X7</accession>
<dbReference type="eggNOG" id="KOG1493">
    <property type="taxonomic scope" value="Eukaryota"/>
</dbReference>
<evidence type="ECO:0000313" key="18">
    <source>
        <dbReference type="Proteomes" id="UP000007148"/>
    </source>
</evidence>
<dbReference type="SMART" id="SM00385">
    <property type="entry name" value="CYCLIN"/>
    <property type="match status" value="2"/>
</dbReference>
<evidence type="ECO:0000256" key="1">
    <source>
        <dbReference type="ARBA" id="ARBA00004123"/>
    </source>
</evidence>
<dbReference type="Pfam" id="PF12861">
    <property type="entry name" value="zf-ANAPC11"/>
    <property type="match status" value="1"/>
</dbReference>
<dbReference type="SUPFAM" id="SSF47954">
    <property type="entry name" value="Cyclin-like"/>
    <property type="match status" value="2"/>
</dbReference>
<keyword evidence="12" id="KW-0863">Zinc-finger</keyword>
<reference evidence="17 18" key="1">
    <citation type="journal article" date="2011" name="PLoS Pathog.">
        <title>Endophytic Life Strategies Decoded by Genome and Transcriptome Analyses of the Mutualistic Root Symbiont Piriformospora indica.</title>
        <authorList>
            <person name="Zuccaro A."/>
            <person name="Lahrmann U."/>
            <person name="Guldener U."/>
            <person name="Langen G."/>
            <person name="Pfiffi S."/>
            <person name="Biedenkopf D."/>
            <person name="Wong P."/>
            <person name="Samans B."/>
            <person name="Grimm C."/>
            <person name="Basiewicz M."/>
            <person name="Murat C."/>
            <person name="Martin F."/>
            <person name="Kogel K.H."/>
        </authorList>
    </citation>
    <scope>NUCLEOTIDE SEQUENCE [LARGE SCALE GENOMIC DNA]</scope>
    <source>
        <strain evidence="17 18">DSM 11827</strain>
    </source>
</reference>
<dbReference type="AlphaFoldDB" id="G4T8X7"/>
<keyword evidence="17" id="KW-0240">DNA-directed RNA polymerase</keyword>
<gene>
    <name evidence="17" type="ORF">PIIN_01570</name>
</gene>
<keyword evidence="12" id="KW-0479">Metal-binding</keyword>
<feature type="compositionally biased region" description="Polar residues" evidence="14">
    <location>
        <begin position="337"/>
        <end position="357"/>
    </location>
</feature>
<keyword evidence="15" id="KW-1133">Transmembrane helix</keyword>
<keyword evidence="18" id="KW-1185">Reference proteome</keyword>
<sequence length="521" mass="57428">MATDYWASSHNKKWVVDRLALFTSRAEDLRFTTPEHLAFLHIFFANLIFKIGKRLHFRQRVIATATVFFRRFYLKNHLCDTEPYIVLVACCYLAGKAEELPAHIKNVINIANTVFGELGVWPAPLDNHRLAEMEFYLVDELECDLTVFHPYRSLLALCGKETDEAGMGGPGHTGQETAPDLGVGVISGERYWGTGAGKLLLDDRTLQLAWLIINDTYRTDVCLLYPPFLIAIAAIYLSLVNHDRISKAHGSPDDPQTQDASDQLQISASTPMVTSPSLVASTPKAPTAPLGPDPITFLANLNVSMATVAAIAQEMLSFYTLSARYVDDSGNGGANAAQRQRSTDNDVQMSDGTSESTIGEKVRARQLVEVLRRMRTEKERESEGASINSVGPLMSPTATVGVQGKTGGAGRGVQEYHAVAQWRWKIEGRDETGDEDDEDEVCGICRIAYDGCCPDCKFPGDDCPLVCGKCTHVFHMHCIEKWIATPSSNRQCPMDRRVWVNAGEADPVEPEQPAQEPSMDA</sequence>
<dbReference type="InterPro" id="IPR036915">
    <property type="entry name" value="Cyclin-like_sf"/>
</dbReference>
<evidence type="ECO:0000256" key="8">
    <source>
        <dbReference type="ARBA" id="ARBA00023127"/>
    </source>
</evidence>
<evidence type="ECO:0000256" key="10">
    <source>
        <dbReference type="ARBA" id="ARBA00023163"/>
    </source>
</evidence>
<dbReference type="OrthoDB" id="10266018at2759"/>
<evidence type="ECO:0000256" key="9">
    <source>
        <dbReference type="ARBA" id="ARBA00023159"/>
    </source>
</evidence>
<feature type="transmembrane region" description="Helical" evidence="15">
    <location>
        <begin position="223"/>
        <end position="240"/>
    </location>
</feature>
<protein>
    <recommendedName>
        <fullName evidence="3">Anaphase-promoting complex subunit 11</fullName>
    </recommendedName>
</protein>
<dbReference type="CDD" id="cd16456">
    <property type="entry name" value="RING-H2_APC11"/>
    <property type="match status" value="1"/>
</dbReference>
<dbReference type="EMBL" id="CAFZ01000019">
    <property type="protein sequence ID" value="CCA67745.1"/>
    <property type="molecule type" value="Genomic_DNA"/>
</dbReference>
<dbReference type="Gene3D" id="1.10.472.10">
    <property type="entry name" value="Cyclin-like"/>
    <property type="match status" value="2"/>
</dbReference>
<dbReference type="eggNOG" id="KOG0794">
    <property type="taxonomic scope" value="Eukaryota"/>
</dbReference>
<dbReference type="GO" id="GO:0097602">
    <property type="term" value="F:cullin family protein binding"/>
    <property type="evidence" value="ECO:0007669"/>
    <property type="project" value="InterPro"/>
</dbReference>
<keyword evidence="5" id="KW-0132">Cell division</keyword>
<feature type="domain" description="RING-type" evidence="16">
    <location>
        <begin position="453"/>
        <end position="496"/>
    </location>
</feature>
<dbReference type="OMA" id="WSASAMQ"/>
<keyword evidence="4" id="KW-0678">Repressor</keyword>
<dbReference type="Proteomes" id="UP000007148">
    <property type="component" value="Unassembled WGS sequence"/>
</dbReference>
<dbReference type="SUPFAM" id="SSF57850">
    <property type="entry name" value="RING/U-box"/>
    <property type="match status" value="1"/>
</dbReference>
<dbReference type="HOGENOM" id="CLU_034754_5_0_1"/>
<dbReference type="InterPro" id="IPR013763">
    <property type="entry name" value="Cyclin-like_dom"/>
</dbReference>
<dbReference type="InterPro" id="IPR024991">
    <property type="entry name" value="RING-H2_APC11"/>
</dbReference>
<dbReference type="GO" id="GO:0016538">
    <property type="term" value="F:cyclin-dependent protein serine/threonine kinase regulator activity"/>
    <property type="evidence" value="ECO:0007669"/>
    <property type="project" value="InterPro"/>
</dbReference>
<evidence type="ECO:0000256" key="13">
    <source>
        <dbReference type="RuleBase" id="RU000383"/>
    </source>
</evidence>
<dbReference type="GO" id="GO:0061630">
    <property type="term" value="F:ubiquitin protein ligase activity"/>
    <property type="evidence" value="ECO:0007669"/>
    <property type="project" value="InterPro"/>
</dbReference>
<evidence type="ECO:0000256" key="2">
    <source>
        <dbReference type="ARBA" id="ARBA00008638"/>
    </source>
</evidence>
<comment type="subcellular location">
    <subcellularLocation>
        <location evidence="1">Nucleus</location>
    </subcellularLocation>
</comment>
<dbReference type="GO" id="GO:0005680">
    <property type="term" value="C:anaphase-promoting complex"/>
    <property type="evidence" value="ECO:0007669"/>
    <property type="project" value="InterPro"/>
</dbReference>
<dbReference type="GO" id="GO:0051301">
    <property type="term" value="P:cell division"/>
    <property type="evidence" value="ECO:0007669"/>
    <property type="project" value="UniProtKB-KW"/>
</dbReference>
<dbReference type="Gene3D" id="3.30.40.10">
    <property type="entry name" value="Zinc/RING finger domain, C3HC4 (zinc finger)"/>
    <property type="match status" value="1"/>
</dbReference>
<evidence type="ECO:0000259" key="16">
    <source>
        <dbReference type="PROSITE" id="PS50089"/>
    </source>
</evidence>
<comment type="similarity">
    <text evidence="2">Belongs to the cyclin family. Cyclin C subfamily.</text>
</comment>
<dbReference type="PROSITE" id="PS50089">
    <property type="entry name" value="ZF_RING_2"/>
    <property type="match status" value="1"/>
</dbReference>
<dbReference type="GO" id="GO:0008270">
    <property type="term" value="F:zinc ion binding"/>
    <property type="evidence" value="ECO:0007669"/>
    <property type="project" value="UniProtKB-KW"/>
</dbReference>
<evidence type="ECO:0000256" key="4">
    <source>
        <dbReference type="ARBA" id="ARBA00022491"/>
    </source>
</evidence>
<dbReference type="PANTHER" id="PTHR10026">
    <property type="entry name" value="CYCLIN"/>
    <property type="match status" value="1"/>
</dbReference>
<keyword evidence="9" id="KW-0010">Activator</keyword>
<keyword evidence="6" id="KW-0131">Cell cycle</keyword>
<keyword evidence="12" id="KW-0862">Zinc</keyword>
<dbReference type="Pfam" id="PF00134">
    <property type="entry name" value="Cyclin_N"/>
    <property type="match status" value="1"/>
</dbReference>
<keyword evidence="8 13" id="KW-0195">Cyclin</keyword>
<keyword evidence="7" id="KW-0805">Transcription regulation</keyword>
<evidence type="ECO:0000256" key="15">
    <source>
        <dbReference type="SAM" id="Phobius"/>
    </source>
</evidence>
<dbReference type="CDD" id="cd20513">
    <property type="entry name" value="CYCLIN_CCNC_rpt1"/>
    <property type="match status" value="1"/>
</dbReference>
<evidence type="ECO:0000256" key="6">
    <source>
        <dbReference type="ARBA" id="ARBA00022776"/>
    </source>
</evidence>
<dbReference type="GO" id="GO:0000428">
    <property type="term" value="C:DNA-directed RNA polymerase complex"/>
    <property type="evidence" value="ECO:0007669"/>
    <property type="project" value="UniProtKB-KW"/>
</dbReference>
<dbReference type="InterPro" id="IPR013083">
    <property type="entry name" value="Znf_RING/FYVE/PHD"/>
</dbReference>
<feature type="region of interest" description="Disordered" evidence="14">
    <location>
        <begin position="330"/>
        <end position="358"/>
    </location>
</feature>
<dbReference type="GO" id="GO:0031145">
    <property type="term" value="P:anaphase-promoting complex-dependent catabolic process"/>
    <property type="evidence" value="ECO:0007669"/>
    <property type="project" value="InterPro"/>
</dbReference>
<dbReference type="InterPro" id="IPR006671">
    <property type="entry name" value="Cyclin_N"/>
</dbReference>
<dbReference type="InterPro" id="IPR043198">
    <property type="entry name" value="Cyclin/Ssn8"/>
</dbReference>
<comment type="caution">
    <text evidence="17">The sequence shown here is derived from an EMBL/GenBank/DDBJ whole genome shotgun (WGS) entry which is preliminary data.</text>
</comment>
<dbReference type="InterPro" id="IPR001841">
    <property type="entry name" value="Znf_RING"/>
</dbReference>
<dbReference type="InParanoid" id="G4T8X7"/>
<name>G4T8X7_SERID</name>
<keyword evidence="11" id="KW-0539">Nucleus</keyword>
<evidence type="ECO:0000256" key="5">
    <source>
        <dbReference type="ARBA" id="ARBA00022618"/>
    </source>
</evidence>
<proteinExistence type="inferred from homology"/>
<evidence type="ECO:0000256" key="7">
    <source>
        <dbReference type="ARBA" id="ARBA00023015"/>
    </source>
</evidence>
<evidence type="ECO:0000256" key="14">
    <source>
        <dbReference type="SAM" id="MobiDB-lite"/>
    </source>
</evidence>
<evidence type="ECO:0000256" key="3">
    <source>
        <dbReference type="ARBA" id="ARBA00013928"/>
    </source>
</evidence>
<keyword evidence="10" id="KW-0804">Transcription</keyword>